<protein>
    <recommendedName>
        <fullName evidence="3">MarR family transcriptional regulator</fullName>
    </recommendedName>
</protein>
<evidence type="ECO:0008006" key="3">
    <source>
        <dbReference type="Google" id="ProtNLM"/>
    </source>
</evidence>
<dbReference type="Gene3D" id="1.10.10.10">
    <property type="entry name" value="Winged helix-like DNA-binding domain superfamily/Winged helix DNA-binding domain"/>
    <property type="match status" value="1"/>
</dbReference>
<dbReference type="InterPro" id="IPR036388">
    <property type="entry name" value="WH-like_DNA-bd_sf"/>
</dbReference>
<organism evidence="1 2">
    <name type="scientific">Zhihengliuella alba</name>
    <dbReference type="NCBI Taxonomy" id="547018"/>
    <lineage>
        <taxon>Bacteria</taxon>
        <taxon>Bacillati</taxon>
        <taxon>Actinomycetota</taxon>
        <taxon>Actinomycetes</taxon>
        <taxon>Micrococcales</taxon>
        <taxon>Micrococcaceae</taxon>
        <taxon>Zhihengliuella</taxon>
    </lineage>
</organism>
<dbReference type="SUPFAM" id="SSF46785">
    <property type="entry name" value="Winged helix' DNA-binding domain"/>
    <property type="match status" value="1"/>
</dbReference>
<gene>
    <name evidence="1" type="ORF">GCM10022377_24190</name>
</gene>
<keyword evidence="2" id="KW-1185">Reference proteome</keyword>
<comment type="caution">
    <text evidence="1">The sequence shown here is derived from an EMBL/GenBank/DDBJ whole genome shotgun (WGS) entry which is preliminary data.</text>
</comment>
<sequence length="152" mass="16929">MEPHDERKPLGYWLKLVDSLINEQFAVSLDEHGITRLQWQLLNSLAQEPATLRQLSHRLAPFLAPTPDDEPDTIAEHLAELVDSGWVTDAAGSLTLTDQGRLGWEKLDETVAGMREASGEGIPREDYATTVRTLHRMAINLGWNDSTAEGDN</sequence>
<name>A0ABP7DV70_9MICC</name>
<evidence type="ECO:0000313" key="2">
    <source>
        <dbReference type="Proteomes" id="UP001501536"/>
    </source>
</evidence>
<proteinExistence type="predicted"/>
<reference evidence="2" key="1">
    <citation type="journal article" date="2019" name="Int. J. Syst. Evol. Microbiol.">
        <title>The Global Catalogue of Microorganisms (GCM) 10K type strain sequencing project: providing services to taxonomists for standard genome sequencing and annotation.</title>
        <authorList>
            <consortium name="The Broad Institute Genomics Platform"/>
            <consortium name="The Broad Institute Genome Sequencing Center for Infectious Disease"/>
            <person name="Wu L."/>
            <person name="Ma J."/>
        </authorList>
    </citation>
    <scope>NUCLEOTIDE SEQUENCE [LARGE SCALE GENOMIC DNA]</scope>
    <source>
        <strain evidence="2">JCM 16961</strain>
    </source>
</reference>
<dbReference type="RefSeq" id="WP_344884996.1">
    <property type="nucleotide sequence ID" value="NZ_BAABCJ010000006.1"/>
</dbReference>
<accession>A0ABP7DV70</accession>
<dbReference type="InterPro" id="IPR036390">
    <property type="entry name" value="WH_DNA-bd_sf"/>
</dbReference>
<dbReference type="Proteomes" id="UP001501536">
    <property type="component" value="Unassembled WGS sequence"/>
</dbReference>
<dbReference type="EMBL" id="BAABCJ010000006">
    <property type="protein sequence ID" value="GAA3709687.1"/>
    <property type="molecule type" value="Genomic_DNA"/>
</dbReference>
<evidence type="ECO:0000313" key="1">
    <source>
        <dbReference type="EMBL" id="GAA3709687.1"/>
    </source>
</evidence>